<evidence type="ECO:0000313" key="2">
    <source>
        <dbReference type="Proteomes" id="UP001056120"/>
    </source>
</evidence>
<protein>
    <submittedName>
        <fullName evidence="1">Uncharacterized protein</fullName>
    </submittedName>
</protein>
<evidence type="ECO:0000313" key="1">
    <source>
        <dbReference type="EMBL" id="KAI3756521.1"/>
    </source>
</evidence>
<reference evidence="1 2" key="2">
    <citation type="journal article" date="2022" name="Mol. Ecol. Resour.">
        <title>The genomes of chicory, endive, great burdock and yacon provide insights into Asteraceae paleo-polyploidization history and plant inulin production.</title>
        <authorList>
            <person name="Fan W."/>
            <person name="Wang S."/>
            <person name="Wang H."/>
            <person name="Wang A."/>
            <person name="Jiang F."/>
            <person name="Liu H."/>
            <person name="Zhao H."/>
            <person name="Xu D."/>
            <person name="Zhang Y."/>
        </authorList>
    </citation>
    <scope>NUCLEOTIDE SEQUENCE [LARGE SCALE GENOMIC DNA]</scope>
    <source>
        <strain evidence="2">cv. Yunnan</strain>
        <tissue evidence="1">Leaves</tissue>
    </source>
</reference>
<comment type="caution">
    <text evidence="1">The sequence shown here is derived from an EMBL/GenBank/DDBJ whole genome shotgun (WGS) entry which is preliminary data.</text>
</comment>
<dbReference type="EMBL" id="CM042035">
    <property type="protein sequence ID" value="KAI3756521.1"/>
    <property type="molecule type" value="Genomic_DNA"/>
</dbReference>
<proteinExistence type="predicted"/>
<keyword evidence="2" id="KW-1185">Reference proteome</keyword>
<dbReference type="Proteomes" id="UP001056120">
    <property type="component" value="Linkage Group LG18"/>
</dbReference>
<reference evidence="2" key="1">
    <citation type="journal article" date="2022" name="Mol. Ecol. Resour.">
        <title>The genomes of chicory, endive, great burdock and yacon provide insights into Asteraceae palaeo-polyploidization history and plant inulin production.</title>
        <authorList>
            <person name="Fan W."/>
            <person name="Wang S."/>
            <person name="Wang H."/>
            <person name="Wang A."/>
            <person name="Jiang F."/>
            <person name="Liu H."/>
            <person name="Zhao H."/>
            <person name="Xu D."/>
            <person name="Zhang Y."/>
        </authorList>
    </citation>
    <scope>NUCLEOTIDE SEQUENCE [LARGE SCALE GENOMIC DNA]</scope>
    <source>
        <strain evidence="2">cv. Yunnan</strain>
    </source>
</reference>
<accession>A0ACB9EDJ4</accession>
<name>A0ACB9EDJ4_9ASTR</name>
<organism evidence="1 2">
    <name type="scientific">Smallanthus sonchifolius</name>
    <dbReference type="NCBI Taxonomy" id="185202"/>
    <lineage>
        <taxon>Eukaryota</taxon>
        <taxon>Viridiplantae</taxon>
        <taxon>Streptophyta</taxon>
        <taxon>Embryophyta</taxon>
        <taxon>Tracheophyta</taxon>
        <taxon>Spermatophyta</taxon>
        <taxon>Magnoliopsida</taxon>
        <taxon>eudicotyledons</taxon>
        <taxon>Gunneridae</taxon>
        <taxon>Pentapetalae</taxon>
        <taxon>asterids</taxon>
        <taxon>campanulids</taxon>
        <taxon>Asterales</taxon>
        <taxon>Asteraceae</taxon>
        <taxon>Asteroideae</taxon>
        <taxon>Heliantheae alliance</taxon>
        <taxon>Millerieae</taxon>
        <taxon>Smallanthus</taxon>
    </lineage>
</organism>
<gene>
    <name evidence="1" type="ORF">L1987_56342</name>
</gene>
<sequence length="93" mass="10889">MNSDLEVSGREMQVNYHRFLRLEYSASQIEELLDKLTASLTGEELQFVETIYHKEMKLQVDLFWSLTNHAKLELFPGALLADVVWQLLNHQKP</sequence>